<dbReference type="InterPro" id="IPR018712">
    <property type="entry name" value="Tle1-like_cat"/>
</dbReference>
<dbReference type="STRING" id="1212489.Ldro_0870"/>
<organism evidence="2 3">
    <name type="scientific">Legionella drozanskii LLAP-1</name>
    <dbReference type="NCBI Taxonomy" id="1212489"/>
    <lineage>
        <taxon>Bacteria</taxon>
        <taxon>Pseudomonadati</taxon>
        <taxon>Pseudomonadota</taxon>
        <taxon>Gammaproteobacteria</taxon>
        <taxon>Legionellales</taxon>
        <taxon>Legionellaceae</taxon>
        <taxon>Legionella</taxon>
    </lineage>
</organism>
<reference evidence="2 3" key="1">
    <citation type="submission" date="2015-11" db="EMBL/GenBank/DDBJ databases">
        <title>Genomic analysis of 38 Legionella species identifies large and diverse effector repertoires.</title>
        <authorList>
            <person name="Burstein D."/>
            <person name="Amaro F."/>
            <person name="Zusman T."/>
            <person name="Lifshitz Z."/>
            <person name="Cohen O."/>
            <person name="Gilbert J.A."/>
            <person name="Pupko T."/>
            <person name="Shuman H.A."/>
            <person name="Segal G."/>
        </authorList>
    </citation>
    <scope>NUCLEOTIDE SEQUENCE [LARGE SCALE GENOMIC DNA]</scope>
    <source>
        <strain evidence="2 3">ATCC 700990</strain>
    </source>
</reference>
<dbReference type="RefSeq" id="WP_058495203.1">
    <property type="nucleotide sequence ID" value="NZ_CAAAIU010000012.1"/>
</dbReference>
<dbReference type="PANTHER" id="PTHR33840:SF1">
    <property type="entry name" value="TLE1 PHOSPHOLIPASE DOMAIN-CONTAINING PROTEIN"/>
    <property type="match status" value="1"/>
</dbReference>
<dbReference type="Pfam" id="PF09994">
    <property type="entry name" value="T6SS_Tle1-like_cat"/>
    <property type="match status" value="1"/>
</dbReference>
<name>A0A0W0SVG9_9GAMM</name>
<dbReference type="AlphaFoldDB" id="A0A0W0SVG9"/>
<dbReference type="PATRIC" id="fig|1212489.4.peg.912"/>
<gene>
    <name evidence="2" type="ORF">Ldro_0870</name>
</gene>
<keyword evidence="3" id="KW-1185">Reference proteome</keyword>
<feature type="domain" description="T6SS Phospholipase effector Tle1-like catalytic" evidence="1">
    <location>
        <begin position="13"/>
        <end position="97"/>
    </location>
</feature>
<dbReference type="Proteomes" id="UP000054736">
    <property type="component" value="Unassembled WGS sequence"/>
</dbReference>
<accession>A0A0W0SVG9</accession>
<evidence type="ECO:0000313" key="3">
    <source>
        <dbReference type="Proteomes" id="UP000054736"/>
    </source>
</evidence>
<protein>
    <recommendedName>
        <fullName evidence="1">T6SS Phospholipase effector Tle1-like catalytic domain-containing protein</fullName>
    </recommendedName>
</protein>
<proteinExistence type="predicted"/>
<sequence length="98" mass="10914">MGFSRYNINGVPVKTNVAKIAGAVLTTNTGVKQMMFYEMGIDTSGSRLNRLIDGITGNGLFETLLNAYRYLVHNYEIGDELFFFGFSRVSRGAFTVRT</sequence>
<comment type="caution">
    <text evidence="2">The sequence shown here is derived from an EMBL/GenBank/DDBJ whole genome shotgun (WGS) entry which is preliminary data.</text>
</comment>
<dbReference type="OrthoDB" id="4378831at2"/>
<evidence type="ECO:0000313" key="2">
    <source>
        <dbReference type="EMBL" id="KTC87251.1"/>
    </source>
</evidence>
<dbReference type="EMBL" id="LNXY01000020">
    <property type="protein sequence ID" value="KTC87251.1"/>
    <property type="molecule type" value="Genomic_DNA"/>
</dbReference>
<dbReference type="PANTHER" id="PTHR33840">
    <property type="match status" value="1"/>
</dbReference>
<evidence type="ECO:0000259" key="1">
    <source>
        <dbReference type="Pfam" id="PF09994"/>
    </source>
</evidence>